<evidence type="ECO:0000256" key="12">
    <source>
        <dbReference type="ARBA" id="ARBA00023136"/>
    </source>
</evidence>
<evidence type="ECO:0000256" key="15">
    <source>
        <dbReference type="NCBIfam" id="TIGR04265"/>
    </source>
</evidence>
<feature type="transmembrane region" description="Helical" evidence="16">
    <location>
        <begin position="6"/>
        <end position="24"/>
    </location>
</feature>
<evidence type="ECO:0000256" key="5">
    <source>
        <dbReference type="ARBA" id="ARBA00022516"/>
    </source>
</evidence>
<evidence type="ECO:0000256" key="7">
    <source>
        <dbReference type="ARBA" id="ARBA00022679"/>
    </source>
</evidence>
<keyword evidence="8 16" id="KW-0812">Transmembrane</keyword>
<keyword evidence="13" id="KW-0594">Phospholipid biosynthesis</keyword>
<evidence type="ECO:0000256" key="8">
    <source>
        <dbReference type="ARBA" id="ARBA00022692"/>
    </source>
</evidence>
<dbReference type="RefSeq" id="WP_089418987.1">
    <property type="nucleotide sequence ID" value="NZ_CP022415.1"/>
</dbReference>
<dbReference type="PANTHER" id="PTHR21248:SF22">
    <property type="entry name" value="PHOSPHOLIPASE D"/>
    <property type="match status" value="1"/>
</dbReference>
<dbReference type="SMART" id="SM00155">
    <property type="entry name" value="PLDc"/>
    <property type="match status" value="2"/>
</dbReference>
<evidence type="ECO:0000313" key="18">
    <source>
        <dbReference type="EMBL" id="ASM70850.1"/>
    </source>
</evidence>
<keyword evidence="4" id="KW-1003">Cell membrane</keyword>
<evidence type="ECO:0000256" key="16">
    <source>
        <dbReference type="SAM" id="Phobius"/>
    </source>
</evidence>
<name>A0A221JW71_9RHOB</name>
<feature type="domain" description="PLD phosphodiesterase" evidence="17">
    <location>
        <begin position="217"/>
        <end position="244"/>
    </location>
</feature>
<proteinExistence type="predicted"/>
<evidence type="ECO:0000256" key="9">
    <source>
        <dbReference type="ARBA" id="ARBA00022737"/>
    </source>
</evidence>
<dbReference type="GO" id="GO:0005576">
    <property type="term" value="C:extracellular region"/>
    <property type="evidence" value="ECO:0007669"/>
    <property type="project" value="UniProtKB-SubCell"/>
</dbReference>
<keyword evidence="7 18" id="KW-0808">Transferase</keyword>
<dbReference type="PROSITE" id="PS50035">
    <property type="entry name" value="PLD"/>
    <property type="match status" value="2"/>
</dbReference>
<dbReference type="GO" id="GO:0005886">
    <property type="term" value="C:plasma membrane"/>
    <property type="evidence" value="ECO:0007669"/>
    <property type="project" value="UniProtKB-SubCell"/>
</dbReference>
<dbReference type="AlphaFoldDB" id="A0A221JW71"/>
<dbReference type="PANTHER" id="PTHR21248">
    <property type="entry name" value="CARDIOLIPIN SYNTHASE"/>
    <property type="match status" value="1"/>
</dbReference>
<reference evidence="18 19" key="1">
    <citation type="submission" date="2017-07" db="EMBL/GenBank/DDBJ databases">
        <title>Genome Sequence of Sulfitobacter pseudonitzschiae Strain SMR1 Isolated from a culture of the Diatom Skeletonema marinoi.</title>
        <authorList>
            <person name="Topel M."/>
            <person name="Pinder M.I.M."/>
            <person name="Johansson O.N."/>
            <person name="Kourtchenko O."/>
            <person name="Godhe A."/>
            <person name="Clarke A.K."/>
        </authorList>
    </citation>
    <scope>NUCLEOTIDE SEQUENCE [LARGE SCALE GENOMIC DNA]</scope>
    <source>
        <strain evidence="18 19">SMR1</strain>
    </source>
</reference>
<dbReference type="EMBL" id="CP022415">
    <property type="protein sequence ID" value="ASM70850.1"/>
    <property type="molecule type" value="Genomic_DNA"/>
</dbReference>
<dbReference type="GO" id="GO:0008808">
    <property type="term" value="F:cardiolipin synthase activity"/>
    <property type="evidence" value="ECO:0007669"/>
    <property type="project" value="UniProtKB-UniRule"/>
</dbReference>
<evidence type="ECO:0000259" key="17">
    <source>
        <dbReference type="PROSITE" id="PS50035"/>
    </source>
</evidence>
<comment type="subcellular location">
    <subcellularLocation>
        <location evidence="3">Cell membrane</location>
        <topology evidence="3">Multi-pass membrane protein</topology>
    </subcellularLocation>
    <subcellularLocation>
        <location evidence="2">Secreted</location>
    </subcellularLocation>
</comment>
<evidence type="ECO:0000313" key="19">
    <source>
        <dbReference type="Proteomes" id="UP000199754"/>
    </source>
</evidence>
<dbReference type="Pfam" id="PF13396">
    <property type="entry name" value="PLDc_N"/>
    <property type="match status" value="1"/>
</dbReference>
<dbReference type="Proteomes" id="UP000199754">
    <property type="component" value="Chromosome"/>
</dbReference>
<evidence type="ECO:0000256" key="4">
    <source>
        <dbReference type="ARBA" id="ARBA00022475"/>
    </source>
</evidence>
<dbReference type="InterPro" id="IPR022924">
    <property type="entry name" value="Cardiolipin_synthase"/>
</dbReference>
<dbReference type="GO" id="GO:0032049">
    <property type="term" value="P:cardiolipin biosynthetic process"/>
    <property type="evidence" value="ECO:0007669"/>
    <property type="project" value="UniProtKB-UniRule"/>
</dbReference>
<evidence type="ECO:0000256" key="3">
    <source>
        <dbReference type="ARBA" id="ARBA00004651"/>
    </source>
</evidence>
<feature type="transmembrane region" description="Helical" evidence="16">
    <location>
        <begin position="36"/>
        <end position="54"/>
    </location>
</feature>
<keyword evidence="6" id="KW-0964">Secreted</keyword>
<keyword evidence="19" id="KW-1185">Reference proteome</keyword>
<dbReference type="NCBIfam" id="TIGR04265">
    <property type="entry name" value="bac_cardiolipin"/>
    <property type="match status" value="1"/>
</dbReference>
<dbReference type="InterPro" id="IPR025202">
    <property type="entry name" value="PLD-like_dom"/>
</dbReference>
<gene>
    <name evidence="18" type="primary">clsA</name>
    <name evidence="18" type="ORF">SULPSESMR1_00009</name>
</gene>
<accession>A0A221JW71</accession>
<keyword evidence="10 16" id="KW-1133">Transmembrane helix</keyword>
<keyword evidence="9" id="KW-0677">Repeat</keyword>
<comment type="function">
    <text evidence="1">Could be a virulence factor.</text>
</comment>
<evidence type="ECO:0000256" key="1">
    <source>
        <dbReference type="ARBA" id="ARBA00003145"/>
    </source>
</evidence>
<dbReference type="Gene3D" id="3.30.870.10">
    <property type="entry name" value="Endonuclease Chain A"/>
    <property type="match status" value="2"/>
</dbReference>
<keyword evidence="14" id="KW-1208">Phospholipid metabolism</keyword>
<evidence type="ECO:0000256" key="10">
    <source>
        <dbReference type="ARBA" id="ARBA00022989"/>
    </source>
</evidence>
<dbReference type="Pfam" id="PF13091">
    <property type="entry name" value="PLDc_2"/>
    <property type="match status" value="2"/>
</dbReference>
<dbReference type="EC" id="2.7.8.-" evidence="15"/>
<dbReference type="InterPro" id="IPR027379">
    <property type="entry name" value="CLS_N"/>
</dbReference>
<feature type="domain" description="PLD phosphodiesterase" evidence="17">
    <location>
        <begin position="392"/>
        <end position="419"/>
    </location>
</feature>
<protein>
    <recommendedName>
        <fullName evidence="15">Cardiolipin synthase</fullName>
        <ecNumber evidence="15">2.7.8.-</ecNumber>
    </recommendedName>
</protein>
<dbReference type="OrthoDB" id="9762009at2"/>
<dbReference type="CDD" id="cd09152">
    <property type="entry name" value="PLDc_EcCLS_like_1"/>
    <property type="match status" value="1"/>
</dbReference>
<evidence type="ECO:0000256" key="6">
    <source>
        <dbReference type="ARBA" id="ARBA00022525"/>
    </source>
</evidence>
<keyword evidence="5" id="KW-0444">Lipid biosynthesis</keyword>
<dbReference type="CDD" id="cd09158">
    <property type="entry name" value="PLDc_EcCLS_like_2"/>
    <property type="match status" value="1"/>
</dbReference>
<dbReference type="InterPro" id="IPR001736">
    <property type="entry name" value="PLipase_D/transphosphatidylase"/>
</dbReference>
<keyword evidence="11" id="KW-0443">Lipid metabolism</keyword>
<sequence>MTATNLILALHVVMVISFTLRILLRDDFSPPARLAWFVVLTFLPFVGSVAYFLFGEINNGENRLGVPLKTFGHHHQNARSVTGHPETIERVIDPLYQPTFSYAGSINGYYPVMGNAAALMADGLETRQRLVADIDAAKEHVHVLYYIWLDDNTGTDIAEALIRAAQRGVTCRAMADGLGSRALIKSALWRRMKEAGVQVAVALSLKRLVRTVLTSRIDLRNHRKITVIDGMITYCGSRNAADPEFLVKAKYAPWVDIMLRLEGPVAAQNQLLFSHDWARGTGEELDAILQSAKPADGGFPAQVTGHGPTERRASTPQLFTTAIACARNSLTLSTPYFVPDSTVLEALCSAAFRGVRVTLIFPKVNDSWIVAAASRSFYKRLIEAGCTIYEFKGGLLHAKTLTIDDMVSLIGSSNLDLRSFDLNYENNILMQDEALTKDIRERQSDYIARSEQVTLAEVAQWPYRKRIWYNVIATIGPIL</sequence>
<dbReference type="SUPFAM" id="SSF56024">
    <property type="entry name" value="Phospholipase D/nuclease"/>
    <property type="match status" value="2"/>
</dbReference>
<evidence type="ECO:0000256" key="13">
    <source>
        <dbReference type="ARBA" id="ARBA00023209"/>
    </source>
</evidence>
<dbReference type="KEGG" id="spse:SULPSESMR1_00009"/>
<organism evidence="18 19">
    <name type="scientific">Pseudosulfitobacter pseudonitzschiae</name>
    <dbReference type="NCBI Taxonomy" id="1402135"/>
    <lineage>
        <taxon>Bacteria</taxon>
        <taxon>Pseudomonadati</taxon>
        <taxon>Pseudomonadota</taxon>
        <taxon>Alphaproteobacteria</taxon>
        <taxon>Rhodobacterales</taxon>
        <taxon>Roseobacteraceae</taxon>
        <taxon>Pseudosulfitobacter</taxon>
    </lineage>
</organism>
<evidence type="ECO:0000256" key="2">
    <source>
        <dbReference type="ARBA" id="ARBA00004613"/>
    </source>
</evidence>
<keyword evidence="12 16" id="KW-0472">Membrane</keyword>
<evidence type="ECO:0000256" key="11">
    <source>
        <dbReference type="ARBA" id="ARBA00023098"/>
    </source>
</evidence>
<evidence type="ECO:0000256" key="14">
    <source>
        <dbReference type="ARBA" id="ARBA00023264"/>
    </source>
</evidence>